<evidence type="ECO:0000313" key="2">
    <source>
        <dbReference type="EMBL" id="OGH65420.1"/>
    </source>
</evidence>
<keyword evidence="1" id="KW-0472">Membrane</keyword>
<evidence type="ECO:0000313" key="3">
    <source>
        <dbReference type="Proteomes" id="UP000176282"/>
    </source>
</evidence>
<name>A0A1F6M1A1_9BACT</name>
<reference evidence="2 3" key="1">
    <citation type="journal article" date="2016" name="Nat. Commun.">
        <title>Thousands of microbial genomes shed light on interconnected biogeochemical processes in an aquifer system.</title>
        <authorList>
            <person name="Anantharaman K."/>
            <person name="Brown C.T."/>
            <person name="Hug L.A."/>
            <person name="Sharon I."/>
            <person name="Castelle C.J."/>
            <person name="Probst A.J."/>
            <person name="Thomas B.C."/>
            <person name="Singh A."/>
            <person name="Wilkins M.J."/>
            <person name="Karaoz U."/>
            <person name="Brodie E.L."/>
            <person name="Williams K.H."/>
            <person name="Hubbard S.S."/>
            <person name="Banfield J.F."/>
        </authorList>
    </citation>
    <scope>NUCLEOTIDE SEQUENCE [LARGE SCALE GENOMIC DNA]</scope>
</reference>
<protein>
    <recommendedName>
        <fullName evidence="4">Vitamin K epoxide reductase domain-containing protein</fullName>
    </recommendedName>
</protein>
<feature type="transmembrane region" description="Helical" evidence="1">
    <location>
        <begin position="85"/>
        <end position="110"/>
    </location>
</feature>
<organism evidence="2 3">
    <name type="scientific">Candidatus Magasanikbacteria bacterium RIFCSPHIGHO2_02_FULL_47_14</name>
    <dbReference type="NCBI Taxonomy" id="1798680"/>
    <lineage>
        <taxon>Bacteria</taxon>
        <taxon>Candidatus Magasanikiibacteriota</taxon>
    </lineage>
</organism>
<keyword evidence="1" id="KW-1133">Transmembrane helix</keyword>
<proteinExistence type="predicted"/>
<gene>
    <name evidence="2" type="ORF">A3J66_02260</name>
</gene>
<dbReference type="AlphaFoldDB" id="A0A1F6M1A1"/>
<evidence type="ECO:0000256" key="1">
    <source>
        <dbReference type="SAM" id="Phobius"/>
    </source>
</evidence>
<dbReference type="Proteomes" id="UP000176282">
    <property type="component" value="Unassembled WGS sequence"/>
</dbReference>
<dbReference type="EMBL" id="MFQB01000048">
    <property type="protein sequence ID" value="OGH65420.1"/>
    <property type="molecule type" value="Genomic_DNA"/>
</dbReference>
<evidence type="ECO:0008006" key="4">
    <source>
        <dbReference type="Google" id="ProtNLM"/>
    </source>
</evidence>
<feature type="transmembrane region" description="Helical" evidence="1">
    <location>
        <begin position="7"/>
        <end position="29"/>
    </location>
</feature>
<feature type="transmembrane region" description="Helical" evidence="1">
    <location>
        <begin position="49"/>
        <end position="73"/>
    </location>
</feature>
<sequence>MARKLLYLQTLILVGGIAFSWATLVNQFITFYNTYGTLFRVKDCTIPNPVTTACFYGALAFVFAFFWSFLLLLRTTLKSQKYLRNFLLFGVVFALSVLTYEFLVYYRVIVPPVQGIGCSPGVFPLKTPCLRGALFFIASFITAFFATRELKKEKTEHK</sequence>
<comment type="caution">
    <text evidence="2">The sequence shown here is derived from an EMBL/GenBank/DDBJ whole genome shotgun (WGS) entry which is preliminary data.</text>
</comment>
<feature type="transmembrane region" description="Helical" evidence="1">
    <location>
        <begin position="130"/>
        <end position="147"/>
    </location>
</feature>
<accession>A0A1F6M1A1</accession>
<keyword evidence="1" id="KW-0812">Transmembrane</keyword>